<accession>A0ABQ0MS72</accession>
<feature type="region of interest" description="Disordered" evidence="1">
    <location>
        <begin position="16"/>
        <end position="67"/>
    </location>
</feature>
<gene>
    <name evidence="2" type="ORF">MTCD1_00820</name>
</gene>
<feature type="compositionally biased region" description="Basic and acidic residues" evidence="1">
    <location>
        <begin position="54"/>
        <end position="67"/>
    </location>
</feature>
<dbReference type="RefSeq" id="WP_057181165.1">
    <property type="nucleotide sequence ID" value="NZ_BDQM01000004.1"/>
</dbReference>
<evidence type="ECO:0000256" key="1">
    <source>
        <dbReference type="SAM" id="MobiDB-lite"/>
    </source>
</evidence>
<comment type="caution">
    <text evidence="2">The sequence shown here is derived from an EMBL/GenBank/DDBJ whole genome shotgun (WGS) entry which is preliminary data.</text>
</comment>
<feature type="compositionally biased region" description="Low complexity" evidence="1">
    <location>
        <begin position="40"/>
        <end position="53"/>
    </location>
</feature>
<sequence length="67" mass="7382">MVSSIEGNGSVAKVLQQQQQHIASQQEDQRIKDQQEEVNRQAQARSAAESSRSSADDRKGRSVDLSV</sequence>
<keyword evidence="3" id="KW-1185">Reference proteome</keyword>
<protein>
    <submittedName>
        <fullName evidence="2">Uncharacterized protein</fullName>
    </submittedName>
</protein>
<feature type="compositionally biased region" description="Low complexity" evidence="1">
    <location>
        <begin position="16"/>
        <end position="26"/>
    </location>
</feature>
<proteinExistence type="predicted"/>
<name>A0ABQ0MS72_9GAMM</name>
<evidence type="ECO:0000313" key="2">
    <source>
        <dbReference type="EMBL" id="GAW95221.1"/>
    </source>
</evidence>
<dbReference type="EMBL" id="BDQM01000004">
    <property type="protein sequence ID" value="GAW95221.1"/>
    <property type="molecule type" value="Genomic_DNA"/>
</dbReference>
<feature type="compositionally biased region" description="Basic and acidic residues" evidence="1">
    <location>
        <begin position="27"/>
        <end position="39"/>
    </location>
</feature>
<organism evidence="2 3">
    <name type="scientific">Colwellia marinimaniae</name>
    <dbReference type="NCBI Taxonomy" id="1513592"/>
    <lineage>
        <taxon>Bacteria</taxon>
        <taxon>Pseudomonadati</taxon>
        <taxon>Pseudomonadota</taxon>
        <taxon>Gammaproteobacteria</taxon>
        <taxon>Alteromonadales</taxon>
        <taxon>Colwelliaceae</taxon>
        <taxon>Colwellia</taxon>
    </lineage>
</organism>
<dbReference type="Proteomes" id="UP000197068">
    <property type="component" value="Unassembled WGS sequence"/>
</dbReference>
<reference evidence="2 3" key="1">
    <citation type="submission" date="2017-06" db="EMBL/GenBank/DDBJ databases">
        <title>Whole Genome Sequences of Colwellia marinimaniae MTCD1.</title>
        <authorList>
            <person name="Kusumoto H."/>
            <person name="Inoue M."/>
            <person name="Tanikawa K."/>
            <person name="Maeji H."/>
            <person name="Cameron J.H."/>
            <person name="Bartlett D.H."/>
        </authorList>
    </citation>
    <scope>NUCLEOTIDE SEQUENCE [LARGE SCALE GENOMIC DNA]</scope>
    <source>
        <strain evidence="2 3">MTCD1</strain>
    </source>
</reference>
<evidence type="ECO:0000313" key="3">
    <source>
        <dbReference type="Proteomes" id="UP000197068"/>
    </source>
</evidence>